<dbReference type="PANTHER" id="PTHR40084:SF1">
    <property type="entry name" value="PHOSPHOTRANSFERASE"/>
    <property type="match status" value="1"/>
</dbReference>
<keyword evidence="1" id="KW-0547">Nucleotide-binding</keyword>
<name>A0A0W8F684_9ZZZZ</name>
<dbReference type="AlphaFoldDB" id="A0A0W8F684"/>
<dbReference type="GO" id="GO:0004386">
    <property type="term" value="F:helicase activity"/>
    <property type="evidence" value="ECO:0007669"/>
    <property type="project" value="UniProtKB-KW"/>
</dbReference>
<dbReference type="PANTHER" id="PTHR40084">
    <property type="entry name" value="PHOSPHOHYDROLASE, PHP FAMILY"/>
    <property type="match status" value="1"/>
</dbReference>
<evidence type="ECO:0000313" key="1">
    <source>
        <dbReference type="EMBL" id="KUG16367.1"/>
    </source>
</evidence>
<proteinExistence type="predicted"/>
<reference evidence="1" key="1">
    <citation type="journal article" date="2015" name="Proc. Natl. Acad. Sci. U.S.A.">
        <title>Networks of energetic and metabolic interactions define dynamics in microbial communities.</title>
        <authorList>
            <person name="Embree M."/>
            <person name="Liu J.K."/>
            <person name="Al-Bassam M.M."/>
            <person name="Zengler K."/>
        </authorList>
    </citation>
    <scope>NUCLEOTIDE SEQUENCE</scope>
</reference>
<keyword evidence="1" id="KW-0378">Hydrolase</keyword>
<dbReference type="InterPro" id="IPR016195">
    <property type="entry name" value="Pol/histidinol_Pase-like"/>
</dbReference>
<gene>
    <name evidence="1" type="ORF">ASZ90_014041</name>
</gene>
<keyword evidence="1" id="KW-0067">ATP-binding</keyword>
<protein>
    <submittedName>
        <fullName evidence="1">Dna helicase ii</fullName>
    </submittedName>
</protein>
<accession>A0A0W8F684</accession>
<keyword evidence="1" id="KW-0347">Helicase</keyword>
<dbReference type="CDD" id="cd19067">
    <property type="entry name" value="PfuEndoQ-like"/>
    <property type="match status" value="1"/>
</dbReference>
<organism evidence="1">
    <name type="scientific">hydrocarbon metagenome</name>
    <dbReference type="NCBI Taxonomy" id="938273"/>
    <lineage>
        <taxon>unclassified sequences</taxon>
        <taxon>metagenomes</taxon>
        <taxon>ecological metagenomes</taxon>
    </lineage>
</organism>
<comment type="caution">
    <text evidence="1">The sequence shown here is derived from an EMBL/GenBank/DDBJ whole genome shotgun (WGS) entry which is preliminary data.</text>
</comment>
<sequence length="405" mass="44893">MLVNLDLHIHSRYSMAVSGDMVLGQIAKGAAHKGVKIVGTGDCLHPLWLESIKELPEDDGLRRFGDTLFLLSVEVEDSKRVHHLILLPDTGKAEELAEGFSPHSSNLHQDGRPRLHMSGAQIADLVFEAGGIMGPAHAFTPWTGMYAYHRSLSECYQEKADRIRFIELGLSADSDYADRIAELSDKTFLSNSDAHSPRTNKLAREFNQMEVEECSYQEIALAICREKGRRPTLNVGFFPGEGKYNRTACTRCFHHFSAKEMNDLMGRCSHCQGQIKLGVADRIDLLADYEGPQHPSHRPPYLHLIPLAEIIALALGYKSPMTVGGQRLYAAMTEDKTEIEVLLDEHLGELEAADVEPKVIRAIEAFRNGGVEVLPGGGGKYGEIRLLASKKAGGERETQRSLFDF</sequence>
<dbReference type="EMBL" id="LNQE01001503">
    <property type="protein sequence ID" value="KUG16367.1"/>
    <property type="molecule type" value="Genomic_DNA"/>
</dbReference>
<dbReference type="SUPFAM" id="SSF89550">
    <property type="entry name" value="PHP domain-like"/>
    <property type="match status" value="1"/>
</dbReference>
<dbReference type="Gene3D" id="3.20.20.140">
    <property type="entry name" value="Metal-dependent hydrolases"/>
    <property type="match status" value="1"/>
</dbReference>